<protein>
    <recommendedName>
        <fullName evidence="1">EAL domain-containing protein</fullName>
    </recommendedName>
</protein>
<name>A0A2P7BB09_9HYPH</name>
<dbReference type="PANTHER" id="PTHR33121:SF79">
    <property type="entry name" value="CYCLIC DI-GMP PHOSPHODIESTERASE PDED-RELATED"/>
    <property type="match status" value="1"/>
</dbReference>
<dbReference type="OrthoDB" id="9814202at2"/>
<sequence>MANLQQLNVDTIKIDRAFTGTVGTASVKVSIVPQILDMADALKLGVIVEGIETEEQRDYFAAADVSYAGQGWFISPPLTLAQLVIFHKERRGL</sequence>
<dbReference type="Proteomes" id="UP000241764">
    <property type="component" value="Unassembled WGS sequence"/>
</dbReference>
<gene>
    <name evidence="2" type="ORF">CU103_15515</name>
</gene>
<dbReference type="EMBL" id="PGGM01000006">
    <property type="protein sequence ID" value="PSH63655.1"/>
    <property type="molecule type" value="Genomic_DNA"/>
</dbReference>
<organism evidence="2 3">
    <name type="scientific">Phyllobacterium sophorae</name>
    <dbReference type="NCBI Taxonomy" id="1520277"/>
    <lineage>
        <taxon>Bacteria</taxon>
        <taxon>Pseudomonadati</taxon>
        <taxon>Pseudomonadota</taxon>
        <taxon>Alphaproteobacteria</taxon>
        <taxon>Hyphomicrobiales</taxon>
        <taxon>Phyllobacteriaceae</taxon>
        <taxon>Phyllobacterium</taxon>
    </lineage>
</organism>
<dbReference type="InterPro" id="IPR001633">
    <property type="entry name" value="EAL_dom"/>
</dbReference>
<dbReference type="SUPFAM" id="SSF141868">
    <property type="entry name" value="EAL domain-like"/>
    <property type="match status" value="1"/>
</dbReference>
<dbReference type="Gene3D" id="3.20.20.450">
    <property type="entry name" value="EAL domain"/>
    <property type="match status" value="1"/>
</dbReference>
<reference evidence="3" key="1">
    <citation type="submission" date="2017-11" db="EMBL/GenBank/DDBJ databases">
        <authorList>
            <person name="Kuznetsova I."/>
            <person name="Sazanova A."/>
            <person name="Chirak E."/>
            <person name="Safronova V."/>
            <person name="Willems A."/>
        </authorList>
    </citation>
    <scope>NUCLEOTIDE SEQUENCE [LARGE SCALE GENOMIC DNA]</scope>
    <source>
        <strain evidence="3">CCBAU 03422</strain>
    </source>
</reference>
<dbReference type="Pfam" id="PF00563">
    <property type="entry name" value="EAL"/>
    <property type="match status" value="1"/>
</dbReference>
<dbReference type="RefSeq" id="WP_106664934.1">
    <property type="nucleotide sequence ID" value="NZ_PGGM01000006.1"/>
</dbReference>
<dbReference type="GO" id="GO:0071111">
    <property type="term" value="F:cyclic-guanylate-specific phosphodiesterase activity"/>
    <property type="evidence" value="ECO:0007669"/>
    <property type="project" value="InterPro"/>
</dbReference>
<dbReference type="PROSITE" id="PS50883">
    <property type="entry name" value="EAL"/>
    <property type="match status" value="1"/>
</dbReference>
<keyword evidence="3" id="KW-1185">Reference proteome</keyword>
<dbReference type="InterPro" id="IPR035919">
    <property type="entry name" value="EAL_sf"/>
</dbReference>
<evidence type="ECO:0000313" key="2">
    <source>
        <dbReference type="EMBL" id="PSH63655.1"/>
    </source>
</evidence>
<dbReference type="AlphaFoldDB" id="A0A2P7BB09"/>
<feature type="domain" description="EAL" evidence="1">
    <location>
        <begin position="1"/>
        <end position="91"/>
    </location>
</feature>
<accession>A0A2P7BB09</accession>
<proteinExistence type="predicted"/>
<dbReference type="InterPro" id="IPR050706">
    <property type="entry name" value="Cyclic-di-GMP_PDE-like"/>
</dbReference>
<evidence type="ECO:0000259" key="1">
    <source>
        <dbReference type="PROSITE" id="PS50883"/>
    </source>
</evidence>
<dbReference type="PANTHER" id="PTHR33121">
    <property type="entry name" value="CYCLIC DI-GMP PHOSPHODIESTERASE PDEF"/>
    <property type="match status" value="1"/>
</dbReference>
<comment type="caution">
    <text evidence="2">The sequence shown here is derived from an EMBL/GenBank/DDBJ whole genome shotgun (WGS) entry which is preliminary data.</text>
</comment>
<evidence type="ECO:0000313" key="3">
    <source>
        <dbReference type="Proteomes" id="UP000241764"/>
    </source>
</evidence>